<dbReference type="AlphaFoldDB" id="A0A0P7AYQ2"/>
<reference evidence="1 2" key="1">
    <citation type="submission" date="2015-09" db="EMBL/GenBank/DDBJ databases">
        <title>Genome sequence of the marine flavobacterium Croceitalea dokdonensis DOKDO 023 that contains proton- and sodium-pumping rhodopsins.</title>
        <authorList>
            <person name="Kwon S.-K."/>
            <person name="Lee H.K."/>
            <person name="Kwak M.-J."/>
            <person name="Kim J.F."/>
        </authorList>
    </citation>
    <scope>NUCLEOTIDE SEQUENCE [LARGE SCALE GENOMIC DNA]</scope>
    <source>
        <strain evidence="1 2">DOKDO 023</strain>
    </source>
</reference>
<organism evidence="1 2">
    <name type="scientific">Croceitalea dokdonensis DOKDO 023</name>
    <dbReference type="NCBI Taxonomy" id="1300341"/>
    <lineage>
        <taxon>Bacteria</taxon>
        <taxon>Pseudomonadati</taxon>
        <taxon>Bacteroidota</taxon>
        <taxon>Flavobacteriia</taxon>
        <taxon>Flavobacteriales</taxon>
        <taxon>Flavobacteriaceae</taxon>
        <taxon>Croceitalea</taxon>
    </lineage>
</organism>
<comment type="caution">
    <text evidence="1">The sequence shown here is derived from an EMBL/GenBank/DDBJ whole genome shotgun (WGS) entry which is preliminary data.</text>
</comment>
<dbReference type="Proteomes" id="UP000050280">
    <property type="component" value="Unassembled WGS sequence"/>
</dbReference>
<gene>
    <name evidence="1" type="ORF">I595_199</name>
</gene>
<dbReference type="EMBL" id="LDJX01000001">
    <property type="protein sequence ID" value="KPM33296.1"/>
    <property type="molecule type" value="Genomic_DNA"/>
</dbReference>
<name>A0A0P7AYQ2_9FLAO</name>
<sequence>MKQTINLISAMLLLVLILFKVSNFHIYSHLDEVDENPIEHCEGCELAIENQHTPALLQGEIAIQQPPVLSVTGTIPSYVFDIFVSELDHTICSRPPPFLV</sequence>
<dbReference type="RefSeq" id="WP_054557509.1">
    <property type="nucleotide sequence ID" value="NZ_LDJX01000001.1"/>
</dbReference>
<protein>
    <submittedName>
        <fullName evidence="1">Uncharacterized protein</fullName>
    </submittedName>
</protein>
<dbReference type="OrthoDB" id="1179540at2"/>
<dbReference type="STRING" id="1300341.I595_199"/>
<evidence type="ECO:0000313" key="1">
    <source>
        <dbReference type="EMBL" id="KPM33296.1"/>
    </source>
</evidence>
<keyword evidence="2" id="KW-1185">Reference proteome</keyword>
<accession>A0A0P7AYQ2</accession>
<proteinExistence type="predicted"/>
<evidence type="ECO:0000313" key="2">
    <source>
        <dbReference type="Proteomes" id="UP000050280"/>
    </source>
</evidence>